<dbReference type="AlphaFoldDB" id="A0A815W2J3"/>
<keyword evidence="8" id="KW-0539">Nucleus</keyword>
<dbReference type="SMART" id="SM00614">
    <property type="entry name" value="ZnF_BED"/>
    <property type="match status" value="1"/>
</dbReference>
<dbReference type="PROSITE" id="PS50808">
    <property type="entry name" value="ZF_BED"/>
    <property type="match status" value="1"/>
</dbReference>
<dbReference type="GO" id="GO:0008270">
    <property type="term" value="F:zinc ion binding"/>
    <property type="evidence" value="ECO:0007669"/>
    <property type="project" value="UniProtKB-KW"/>
</dbReference>
<dbReference type="GO" id="GO:0003677">
    <property type="term" value="F:DNA binding"/>
    <property type="evidence" value="ECO:0007669"/>
    <property type="project" value="UniProtKB-KW"/>
</dbReference>
<keyword evidence="5" id="KW-0805">Transcription regulation</keyword>
<dbReference type="EMBL" id="CAJNOJ010001102">
    <property type="protein sequence ID" value="CAF1542534.1"/>
    <property type="molecule type" value="Genomic_DNA"/>
</dbReference>
<sequence length="665" mass="75958">MWGHFHQIFVNHDQQAFVSCNECKRILAFTSANGTNNLKSHLASCSKTETNISDLYQTTVRDFYSSSKPLKIPNKIKLSVTQACAEFSALDGRAFATMKGSGFQTLAHVLFDAGRLLQNSSVQIEDILPHPTTISRNVVRIYEQSKTQLISICESLKSFCLIVDNWTEAFTGINYCGIALRHVDDDFKLLSFILGCYVYDAPSHSAAHFRDFVDSKLQEYNLQLDESKFVVSDNEPKMVAAFREKCRRIGCSDHYLNKQLQHAFESSEIHVNKFTVDKVNCGTAQTVFLQVKNIVTHVRRSHRQQQLSRKLQTYSETRFNGAMIMLDIFQKVFYELPSILTNTKSMDNYNSIDKESLDAICQFLKPFEEVLEVLSEDQRPTLHRVIPLRQCLINKCETNEKDSTVVVELKLFLARRIKQIWSVTSEHRLATILHPKLKHFDICHDEKQNAVSELKLAFDKHRSNISTPSVPSLFNSNQNLALSSSNTDTSIPMFKSKSLLTQCFDVTISPNAKAPNPHQEIDDYLNLDHSDDYNGKYYEDGDIDILSYWKEKQQQFPTLSNIAKQICAIPASNTIIERLFSAAKNTVDGKRTNLGSEKINQLLFLQKNLSTLKQLFQEKRRKRTVSMSSTTTMSSEDSSYTMAKRARIDDEDNYSSTDDIETFLD</sequence>
<keyword evidence="3 9" id="KW-0863">Zinc-finger</keyword>
<keyword evidence="6" id="KW-0238">DNA-binding</keyword>
<evidence type="ECO:0000256" key="4">
    <source>
        <dbReference type="ARBA" id="ARBA00022833"/>
    </source>
</evidence>
<evidence type="ECO:0000256" key="8">
    <source>
        <dbReference type="ARBA" id="ARBA00023242"/>
    </source>
</evidence>
<evidence type="ECO:0000256" key="7">
    <source>
        <dbReference type="ARBA" id="ARBA00023163"/>
    </source>
</evidence>
<dbReference type="InterPro" id="IPR012337">
    <property type="entry name" value="RNaseH-like_sf"/>
</dbReference>
<dbReference type="EMBL" id="CAJNOR010007602">
    <property type="protein sequence ID" value="CAF1620178.1"/>
    <property type="molecule type" value="Genomic_DNA"/>
</dbReference>
<keyword evidence="14" id="KW-1185">Reference proteome</keyword>
<feature type="region of interest" description="Disordered" evidence="10">
    <location>
        <begin position="623"/>
        <end position="644"/>
    </location>
</feature>
<evidence type="ECO:0000259" key="11">
    <source>
        <dbReference type="PROSITE" id="PS50808"/>
    </source>
</evidence>
<feature type="domain" description="BED-type" evidence="11">
    <location>
        <begin position="1"/>
        <end position="52"/>
    </location>
</feature>
<comment type="caution">
    <text evidence="12">The sequence shown here is derived from an EMBL/GenBank/DDBJ whole genome shotgun (WGS) entry which is preliminary data.</text>
</comment>
<dbReference type="InterPro" id="IPR003656">
    <property type="entry name" value="Znf_BED"/>
</dbReference>
<evidence type="ECO:0000256" key="10">
    <source>
        <dbReference type="SAM" id="MobiDB-lite"/>
    </source>
</evidence>
<evidence type="ECO:0000313" key="12">
    <source>
        <dbReference type="EMBL" id="CAF1542534.1"/>
    </source>
</evidence>
<keyword evidence="4" id="KW-0862">Zinc</keyword>
<comment type="subcellular location">
    <subcellularLocation>
        <location evidence="1">Nucleus</location>
    </subcellularLocation>
</comment>
<evidence type="ECO:0000313" key="14">
    <source>
        <dbReference type="Proteomes" id="UP000663828"/>
    </source>
</evidence>
<dbReference type="InterPro" id="IPR052035">
    <property type="entry name" value="ZnF_BED_domain_contain"/>
</dbReference>
<keyword evidence="7" id="KW-0804">Transcription</keyword>
<evidence type="ECO:0000256" key="3">
    <source>
        <dbReference type="ARBA" id="ARBA00022771"/>
    </source>
</evidence>
<evidence type="ECO:0000256" key="6">
    <source>
        <dbReference type="ARBA" id="ARBA00023125"/>
    </source>
</evidence>
<feature type="compositionally biased region" description="Low complexity" evidence="10">
    <location>
        <begin position="625"/>
        <end position="642"/>
    </location>
</feature>
<protein>
    <recommendedName>
        <fullName evidence="11">BED-type domain-containing protein</fullName>
    </recommendedName>
</protein>
<dbReference type="Pfam" id="PF05699">
    <property type="entry name" value="Dimer_Tnp_hAT"/>
    <property type="match status" value="1"/>
</dbReference>
<evidence type="ECO:0000256" key="9">
    <source>
        <dbReference type="PROSITE-ProRule" id="PRU00027"/>
    </source>
</evidence>
<name>A0A815W2J3_ADIRI</name>
<evidence type="ECO:0000256" key="2">
    <source>
        <dbReference type="ARBA" id="ARBA00022723"/>
    </source>
</evidence>
<dbReference type="SUPFAM" id="SSF53098">
    <property type="entry name" value="Ribonuclease H-like"/>
    <property type="match status" value="1"/>
</dbReference>
<dbReference type="Proteomes" id="UP000663828">
    <property type="component" value="Unassembled WGS sequence"/>
</dbReference>
<dbReference type="InterPro" id="IPR008906">
    <property type="entry name" value="HATC_C_dom"/>
</dbReference>
<proteinExistence type="predicted"/>
<evidence type="ECO:0000256" key="5">
    <source>
        <dbReference type="ARBA" id="ARBA00023015"/>
    </source>
</evidence>
<accession>A0A815W2J3</accession>
<dbReference type="PANTHER" id="PTHR46481:SF10">
    <property type="entry name" value="ZINC FINGER BED DOMAIN-CONTAINING PROTEIN 39"/>
    <property type="match status" value="1"/>
</dbReference>
<reference evidence="12" key="1">
    <citation type="submission" date="2021-02" db="EMBL/GenBank/DDBJ databases">
        <authorList>
            <person name="Nowell W R."/>
        </authorList>
    </citation>
    <scope>NUCLEOTIDE SEQUENCE</scope>
</reference>
<dbReference type="GO" id="GO:0005634">
    <property type="term" value="C:nucleus"/>
    <property type="evidence" value="ECO:0007669"/>
    <property type="project" value="UniProtKB-SubCell"/>
</dbReference>
<dbReference type="PANTHER" id="PTHR46481">
    <property type="entry name" value="ZINC FINGER BED DOMAIN-CONTAINING PROTEIN 4"/>
    <property type="match status" value="1"/>
</dbReference>
<evidence type="ECO:0000256" key="1">
    <source>
        <dbReference type="ARBA" id="ARBA00004123"/>
    </source>
</evidence>
<gene>
    <name evidence="12" type="ORF">EDS130_LOCUS45425</name>
    <name evidence="13" type="ORF">XAT740_LOCUS50133</name>
</gene>
<dbReference type="GO" id="GO:0046983">
    <property type="term" value="F:protein dimerization activity"/>
    <property type="evidence" value="ECO:0007669"/>
    <property type="project" value="InterPro"/>
</dbReference>
<evidence type="ECO:0000313" key="15">
    <source>
        <dbReference type="Proteomes" id="UP000663852"/>
    </source>
</evidence>
<dbReference type="SUPFAM" id="SSF140996">
    <property type="entry name" value="Hermes dimerisation domain"/>
    <property type="match status" value="1"/>
</dbReference>
<evidence type="ECO:0000313" key="13">
    <source>
        <dbReference type="EMBL" id="CAF1620178.1"/>
    </source>
</evidence>
<dbReference type="Proteomes" id="UP000663852">
    <property type="component" value="Unassembled WGS sequence"/>
</dbReference>
<dbReference type="OrthoDB" id="1607513at2759"/>
<organism evidence="12 15">
    <name type="scientific">Adineta ricciae</name>
    <name type="common">Rotifer</name>
    <dbReference type="NCBI Taxonomy" id="249248"/>
    <lineage>
        <taxon>Eukaryota</taxon>
        <taxon>Metazoa</taxon>
        <taxon>Spiralia</taxon>
        <taxon>Gnathifera</taxon>
        <taxon>Rotifera</taxon>
        <taxon>Eurotatoria</taxon>
        <taxon>Bdelloidea</taxon>
        <taxon>Adinetida</taxon>
        <taxon>Adinetidae</taxon>
        <taxon>Adineta</taxon>
    </lineage>
</organism>
<keyword evidence="2" id="KW-0479">Metal-binding</keyword>
<dbReference type="Gene3D" id="1.10.10.1070">
    <property type="entry name" value="Zinc finger, BED domain-containing"/>
    <property type="match status" value="1"/>
</dbReference>